<accession>A0A818WPC5</accession>
<feature type="compositionally biased region" description="Polar residues" evidence="1">
    <location>
        <begin position="99"/>
        <end position="123"/>
    </location>
</feature>
<feature type="region of interest" description="Disordered" evidence="1">
    <location>
        <begin position="155"/>
        <end position="187"/>
    </location>
</feature>
<evidence type="ECO:0000256" key="1">
    <source>
        <dbReference type="SAM" id="MobiDB-lite"/>
    </source>
</evidence>
<feature type="compositionally biased region" description="Low complexity" evidence="1">
    <location>
        <begin position="89"/>
        <end position="98"/>
    </location>
</feature>
<feature type="compositionally biased region" description="Polar residues" evidence="1">
    <location>
        <begin position="79"/>
        <end position="88"/>
    </location>
</feature>
<organism evidence="2 3">
    <name type="scientific">Rotaria sordida</name>
    <dbReference type="NCBI Taxonomy" id="392033"/>
    <lineage>
        <taxon>Eukaryota</taxon>
        <taxon>Metazoa</taxon>
        <taxon>Spiralia</taxon>
        <taxon>Gnathifera</taxon>
        <taxon>Rotifera</taxon>
        <taxon>Eurotatoria</taxon>
        <taxon>Bdelloidea</taxon>
        <taxon>Philodinida</taxon>
        <taxon>Philodinidae</taxon>
        <taxon>Rotaria</taxon>
    </lineage>
</organism>
<feature type="region of interest" description="Disordered" evidence="1">
    <location>
        <begin position="56"/>
        <end position="141"/>
    </location>
</feature>
<dbReference type="Proteomes" id="UP000663874">
    <property type="component" value="Unassembled WGS sequence"/>
</dbReference>
<feature type="compositionally biased region" description="Basic and acidic residues" evidence="1">
    <location>
        <begin position="124"/>
        <end position="137"/>
    </location>
</feature>
<gene>
    <name evidence="2" type="ORF">FNK824_LOCUS10927</name>
</gene>
<protein>
    <submittedName>
        <fullName evidence="2">Uncharacterized protein</fullName>
    </submittedName>
</protein>
<proteinExistence type="predicted"/>
<evidence type="ECO:0000313" key="2">
    <source>
        <dbReference type="EMBL" id="CAF3728293.1"/>
    </source>
</evidence>
<dbReference type="EMBL" id="CAJOBE010001261">
    <property type="protein sequence ID" value="CAF3728293.1"/>
    <property type="molecule type" value="Genomic_DNA"/>
</dbReference>
<name>A0A818WPC5_9BILA</name>
<sequence length="279" mass="32217">MAVTYPIDYPFYVDDEGWPEKVYTPPYPHEYYYDNGQNRNEFNSTRDQTSRNISKFNNDHHHKTNLNELPPLAIRRHTPGSTDPTLQQTSSRSHSSTSNGHISLKRNSSQSNFYTIPTQNHSSKILDPDERPIKPMKDTSVYYKPSLPGKFIQTKQKPLSRSKLIQSSPRSESHSFQLPPSRIQNTTTTPRRPILIDIIPKTPFGFSSQSSRTRQIVVEDYVDDNNRVASYVKPAPKKVVSYQEVSGMTTREMENYLMSKEQRPVGIRPPPIKTRIYRT</sequence>
<reference evidence="2" key="1">
    <citation type="submission" date="2021-02" db="EMBL/GenBank/DDBJ databases">
        <authorList>
            <person name="Nowell W R."/>
        </authorList>
    </citation>
    <scope>NUCLEOTIDE SEQUENCE</scope>
</reference>
<comment type="caution">
    <text evidence="2">The sequence shown here is derived from an EMBL/GenBank/DDBJ whole genome shotgun (WGS) entry which is preliminary data.</text>
</comment>
<evidence type="ECO:0000313" key="3">
    <source>
        <dbReference type="Proteomes" id="UP000663874"/>
    </source>
</evidence>
<dbReference type="AlphaFoldDB" id="A0A818WPC5"/>